<evidence type="ECO:0000256" key="8">
    <source>
        <dbReference type="SAM" id="Phobius"/>
    </source>
</evidence>
<evidence type="ECO:0000256" key="7">
    <source>
        <dbReference type="SAM" id="MobiDB-lite"/>
    </source>
</evidence>
<dbReference type="SUPFAM" id="SSF161111">
    <property type="entry name" value="Cation efflux protein transmembrane domain-like"/>
    <property type="match status" value="1"/>
</dbReference>
<dbReference type="InterPro" id="IPR002524">
    <property type="entry name" value="Cation_efflux"/>
</dbReference>
<keyword evidence="3 8" id="KW-0812">Transmembrane</keyword>
<dbReference type="Pfam" id="PF01545">
    <property type="entry name" value="Cation_efflux"/>
    <property type="match status" value="1"/>
</dbReference>
<accession>A0A6M5YUU9</accession>
<feature type="compositionally biased region" description="Basic and acidic residues" evidence="7">
    <location>
        <begin position="184"/>
        <end position="199"/>
    </location>
</feature>
<evidence type="ECO:0000259" key="9">
    <source>
        <dbReference type="Pfam" id="PF01545"/>
    </source>
</evidence>
<dbReference type="Gene3D" id="1.20.1510.10">
    <property type="entry name" value="Cation efflux protein transmembrane domain"/>
    <property type="match status" value="1"/>
</dbReference>
<gene>
    <name evidence="10" type="ORF">FTUN_4604</name>
</gene>
<dbReference type="InterPro" id="IPR045316">
    <property type="entry name" value="Msc2-like"/>
</dbReference>
<feature type="transmembrane region" description="Helical" evidence="8">
    <location>
        <begin position="130"/>
        <end position="148"/>
    </location>
</feature>
<name>A0A6M5YUU9_9BACT</name>
<feature type="transmembrane region" description="Helical" evidence="8">
    <location>
        <begin position="88"/>
        <end position="110"/>
    </location>
</feature>
<protein>
    <submittedName>
        <fullName evidence="10">Cobalt/zinc/cadmium resistance protein CzcD</fullName>
    </submittedName>
</protein>
<evidence type="ECO:0000256" key="4">
    <source>
        <dbReference type="ARBA" id="ARBA00022989"/>
    </source>
</evidence>
<dbReference type="PANTHER" id="PTHR45755:SF4">
    <property type="entry name" value="ZINC TRANSPORTER 7"/>
    <property type="match status" value="1"/>
</dbReference>
<feature type="compositionally biased region" description="Basic and acidic residues" evidence="7">
    <location>
        <begin position="1"/>
        <end position="15"/>
    </location>
</feature>
<reference evidence="11" key="1">
    <citation type="submission" date="2020-05" db="EMBL/GenBank/DDBJ databases">
        <title>Frigoriglobus tundricola gen. nov., sp. nov., a psychrotolerant cellulolytic planctomycete of the family Gemmataceae with two divergent copies of 16S rRNA gene.</title>
        <authorList>
            <person name="Kulichevskaya I.S."/>
            <person name="Ivanova A.A."/>
            <person name="Naumoff D.G."/>
            <person name="Beletsky A.V."/>
            <person name="Rijpstra W.I.C."/>
            <person name="Sinninghe Damste J.S."/>
            <person name="Mardanov A.V."/>
            <person name="Ravin N.V."/>
            <person name="Dedysh S.N."/>
        </authorList>
    </citation>
    <scope>NUCLEOTIDE SEQUENCE [LARGE SCALE GENOMIC DNA]</scope>
    <source>
        <strain evidence="11">PL17</strain>
    </source>
</reference>
<feature type="domain" description="Cation efflux protein transmembrane" evidence="9">
    <location>
        <begin position="28"/>
        <end position="150"/>
    </location>
</feature>
<dbReference type="EMBL" id="CP053452">
    <property type="protein sequence ID" value="QJW97041.1"/>
    <property type="molecule type" value="Genomic_DNA"/>
</dbReference>
<evidence type="ECO:0000256" key="3">
    <source>
        <dbReference type="ARBA" id="ARBA00022692"/>
    </source>
</evidence>
<dbReference type="PANTHER" id="PTHR45755">
    <property type="match status" value="1"/>
</dbReference>
<evidence type="ECO:0000256" key="6">
    <source>
        <dbReference type="ARBA" id="ARBA00023136"/>
    </source>
</evidence>
<evidence type="ECO:0000313" key="11">
    <source>
        <dbReference type="Proteomes" id="UP000503447"/>
    </source>
</evidence>
<evidence type="ECO:0000256" key="5">
    <source>
        <dbReference type="ARBA" id="ARBA00023065"/>
    </source>
</evidence>
<keyword evidence="11" id="KW-1185">Reference proteome</keyword>
<keyword evidence="4 8" id="KW-1133">Transmembrane helix</keyword>
<dbReference type="GO" id="GO:0006882">
    <property type="term" value="P:intracellular zinc ion homeostasis"/>
    <property type="evidence" value="ECO:0007669"/>
    <property type="project" value="InterPro"/>
</dbReference>
<evidence type="ECO:0000256" key="1">
    <source>
        <dbReference type="ARBA" id="ARBA00004141"/>
    </source>
</evidence>
<dbReference type="InterPro" id="IPR027469">
    <property type="entry name" value="Cation_efflux_TMD_sf"/>
</dbReference>
<dbReference type="AlphaFoldDB" id="A0A6M5YUU9"/>
<proteinExistence type="predicted"/>
<organism evidence="10 11">
    <name type="scientific">Frigoriglobus tundricola</name>
    <dbReference type="NCBI Taxonomy" id="2774151"/>
    <lineage>
        <taxon>Bacteria</taxon>
        <taxon>Pseudomonadati</taxon>
        <taxon>Planctomycetota</taxon>
        <taxon>Planctomycetia</taxon>
        <taxon>Gemmatales</taxon>
        <taxon>Gemmataceae</taxon>
        <taxon>Frigoriglobus</taxon>
    </lineage>
</organism>
<feature type="region of interest" description="Disordered" evidence="7">
    <location>
        <begin position="1"/>
        <end position="21"/>
    </location>
</feature>
<sequence length="199" mass="20942">MHKTDISQWREDHNFGSDNPAGGRGTRLITALTATMMVGEIVAGWLTNSMALLADGWHMGTYVAALGIAALAYRYARRHAADPRFAFGTGKVGVPAGFASAIVFGLVALYMVYDSAVGAVHPLDIRYDEAIVVAIIGLLVNLLSAKLLHGGHVPGHDHHAAGPHHHDINLGAGSHATDGPGAARPRDGRYGRAGDPRSD</sequence>
<comment type="subcellular location">
    <subcellularLocation>
        <location evidence="1">Membrane</location>
        <topology evidence="1">Multi-pass membrane protein</topology>
    </subcellularLocation>
</comment>
<dbReference type="GO" id="GO:0016020">
    <property type="term" value="C:membrane"/>
    <property type="evidence" value="ECO:0007669"/>
    <property type="project" value="UniProtKB-SubCell"/>
</dbReference>
<keyword evidence="2" id="KW-0813">Transport</keyword>
<keyword evidence="6 8" id="KW-0472">Membrane</keyword>
<dbReference type="GO" id="GO:0005385">
    <property type="term" value="F:zinc ion transmembrane transporter activity"/>
    <property type="evidence" value="ECO:0007669"/>
    <property type="project" value="InterPro"/>
</dbReference>
<feature type="region of interest" description="Disordered" evidence="7">
    <location>
        <begin position="154"/>
        <end position="199"/>
    </location>
</feature>
<dbReference type="NCBIfam" id="TIGR01297">
    <property type="entry name" value="CDF"/>
    <property type="match status" value="1"/>
</dbReference>
<evidence type="ECO:0000313" key="10">
    <source>
        <dbReference type="EMBL" id="QJW97041.1"/>
    </source>
</evidence>
<evidence type="ECO:0000256" key="2">
    <source>
        <dbReference type="ARBA" id="ARBA00022448"/>
    </source>
</evidence>
<dbReference type="Proteomes" id="UP000503447">
    <property type="component" value="Chromosome"/>
</dbReference>
<dbReference type="RefSeq" id="WP_227254373.1">
    <property type="nucleotide sequence ID" value="NZ_CP053452.2"/>
</dbReference>
<feature type="transmembrane region" description="Helical" evidence="8">
    <location>
        <begin position="59"/>
        <end position="76"/>
    </location>
</feature>
<feature type="transmembrane region" description="Helical" evidence="8">
    <location>
        <begin position="28"/>
        <end position="47"/>
    </location>
</feature>
<dbReference type="KEGG" id="ftj:FTUN_4604"/>
<dbReference type="InterPro" id="IPR058533">
    <property type="entry name" value="Cation_efflux_TM"/>
</dbReference>
<keyword evidence="5" id="KW-0406">Ion transport</keyword>
<feature type="compositionally biased region" description="Basic and acidic residues" evidence="7">
    <location>
        <begin position="154"/>
        <end position="168"/>
    </location>
</feature>